<comment type="subcellular location">
    <subcellularLocation>
        <location evidence="1">Membrane</location>
        <topology evidence="1">Single-pass type II membrane protein</topology>
    </subcellularLocation>
</comment>
<dbReference type="SMART" id="SM01039">
    <property type="entry name" value="BRICHOS"/>
    <property type="match status" value="1"/>
</dbReference>
<feature type="transmembrane region" description="Helical" evidence="10">
    <location>
        <begin position="99"/>
        <end position="118"/>
    </location>
</feature>
<evidence type="ECO:0000256" key="7">
    <source>
        <dbReference type="ARBA" id="ARBA00023157"/>
    </source>
</evidence>
<organism evidence="12 13">
    <name type="scientific">Caenorhabditis angaria</name>
    <dbReference type="NCBI Taxonomy" id="860376"/>
    <lineage>
        <taxon>Eukaryota</taxon>
        <taxon>Metazoa</taxon>
        <taxon>Ecdysozoa</taxon>
        <taxon>Nematoda</taxon>
        <taxon>Chromadorea</taxon>
        <taxon>Rhabditida</taxon>
        <taxon>Rhabditina</taxon>
        <taxon>Rhabditomorpha</taxon>
        <taxon>Rhabditoidea</taxon>
        <taxon>Rhabditidae</taxon>
        <taxon>Peloderinae</taxon>
        <taxon>Caenorhabditis</taxon>
    </lineage>
</organism>
<feature type="compositionally biased region" description="Basic and acidic residues" evidence="9">
    <location>
        <begin position="8"/>
        <end position="22"/>
    </location>
</feature>
<keyword evidence="7" id="KW-1015">Disulfide bond</keyword>
<evidence type="ECO:0000256" key="2">
    <source>
        <dbReference type="ARBA" id="ARBA00006794"/>
    </source>
</evidence>
<keyword evidence="5 10" id="KW-1133">Transmembrane helix</keyword>
<protein>
    <recommendedName>
        <fullName evidence="11">BRICHOS domain-containing protein</fullName>
    </recommendedName>
</protein>
<feature type="region of interest" description="Disordered" evidence="9">
    <location>
        <begin position="1"/>
        <end position="22"/>
    </location>
</feature>
<dbReference type="GO" id="GO:0042985">
    <property type="term" value="P:negative regulation of amyloid precursor protein biosynthetic process"/>
    <property type="evidence" value="ECO:0007669"/>
    <property type="project" value="TreeGrafter"/>
</dbReference>
<evidence type="ECO:0000256" key="10">
    <source>
        <dbReference type="SAM" id="Phobius"/>
    </source>
</evidence>
<comment type="similarity">
    <text evidence="2">Belongs to the ITM2 family.</text>
</comment>
<evidence type="ECO:0000256" key="1">
    <source>
        <dbReference type="ARBA" id="ARBA00004606"/>
    </source>
</evidence>
<dbReference type="GO" id="GO:0070062">
    <property type="term" value="C:extracellular exosome"/>
    <property type="evidence" value="ECO:0007669"/>
    <property type="project" value="TreeGrafter"/>
</dbReference>
<evidence type="ECO:0000313" key="12">
    <source>
        <dbReference type="EMBL" id="CAI5454552.1"/>
    </source>
</evidence>
<reference evidence="12" key="1">
    <citation type="submission" date="2022-11" db="EMBL/GenBank/DDBJ databases">
        <authorList>
            <person name="Kikuchi T."/>
        </authorList>
    </citation>
    <scope>NUCLEOTIDE SEQUENCE</scope>
    <source>
        <strain evidence="12">PS1010</strain>
    </source>
</reference>
<feature type="domain" description="BRICHOS" evidence="11">
    <location>
        <begin position="169"/>
        <end position="269"/>
    </location>
</feature>
<sequence>MTIFTKSETTEEKKVEGAKEETPKVVVCEADEEKHISNCGWIPMEGGNFDRPKEKRSSSFGPLSIIRLSPSPLARTPSPSPPDYDNAVNSRRMRRCTRLTFTLIAIFSFIILVSFFLYQQGLINVAYQKGVYHGWNAATYSNRGLTEKLFQNVEIDPNESYEKIQVPRMGSNRPAVFLHDFKKNLTAIVDVMGKRCFVKDLDRNRVASPRNFIDMLKSIDPIRVDASSQNTDVVRESFKVGQPLNETEVLDLQSPMLLRHCAFRPTYMLTKQQPSNRVKRNIDSIPVLQFASMNVYCYTSHPPCCRDHLGQAACQRMMNQNSRMFSRRCNTDAEFRLIQCCTTCNTPGVGIAYDLIARSLVSEHCFDRYGPQFCSRYVNKTDVFEPHNTWSCAGKNPQMAFRTCRLSCGYCNFNAVHYTLDNAIEACDNSATSTFNQRWRNKFGQETASTYSPIDVINSTFSGY</sequence>
<dbReference type="InterPro" id="IPR007084">
    <property type="entry name" value="BRICHOS_dom"/>
</dbReference>
<gene>
    <name evidence="12" type="ORF">CAMP_LOCUS17189</name>
</gene>
<dbReference type="AlphaFoldDB" id="A0A9P1J0R6"/>
<dbReference type="Pfam" id="PF04089">
    <property type="entry name" value="BRICHOS"/>
    <property type="match status" value="1"/>
</dbReference>
<evidence type="ECO:0000256" key="4">
    <source>
        <dbReference type="ARBA" id="ARBA00022968"/>
    </source>
</evidence>
<name>A0A9P1J0R6_9PELO</name>
<evidence type="ECO:0000256" key="3">
    <source>
        <dbReference type="ARBA" id="ARBA00022692"/>
    </source>
</evidence>
<dbReference type="OrthoDB" id="9982095at2759"/>
<evidence type="ECO:0000256" key="9">
    <source>
        <dbReference type="SAM" id="MobiDB-lite"/>
    </source>
</evidence>
<evidence type="ECO:0000256" key="8">
    <source>
        <dbReference type="ARBA" id="ARBA00023180"/>
    </source>
</evidence>
<accession>A0A9P1J0R6</accession>
<keyword evidence="6 10" id="KW-0472">Membrane</keyword>
<dbReference type="PANTHER" id="PTHR10962:SF1">
    <property type="entry name" value="INTEGRAL MEMBRANE PROTEIN 2"/>
    <property type="match status" value="1"/>
</dbReference>
<dbReference type="GO" id="GO:0005886">
    <property type="term" value="C:plasma membrane"/>
    <property type="evidence" value="ECO:0007669"/>
    <property type="project" value="TreeGrafter"/>
</dbReference>
<dbReference type="EMBL" id="CANHGI010000006">
    <property type="protein sequence ID" value="CAI5454552.1"/>
    <property type="molecule type" value="Genomic_DNA"/>
</dbReference>
<keyword evidence="4" id="KW-0735">Signal-anchor</keyword>
<evidence type="ECO:0000256" key="5">
    <source>
        <dbReference type="ARBA" id="ARBA00022989"/>
    </source>
</evidence>
<dbReference type="GO" id="GO:0005794">
    <property type="term" value="C:Golgi apparatus"/>
    <property type="evidence" value="ECO:0007669"/>
    <property type="project" value="TreeGrafter"/>
</dbReference>
<dbReference type="PANTHER" id="PTHR10962">
    <property type="entry name" value="INTEGRAL TRANSMEMBRANE PROTEIN 2"/>
    <property type="match status" value="1"/>
</dbReference>
<feature type="region of interest" description="Disordered" evidence="9">
    <location>
        <begin position="69"/>
        <end position="88"/>
    </location>
</feature>
<dbReference type="GO" id="GO:0001540">
    <property type="term" value="F:amyloid-beta binding"/>
    <property type="evidence" value="ECO:0007669"/>
    <property type="project" value="TreeGrafter"/>
</dbReference>
<dbReference type="PROSITE" id="PS50869">
    <property type="entry name" value="BRICHOS"/>
    <property type="match status" value="1"/>
</dbReference>
<keyword evidence="8" id="KW-0325">Glycoprotein</keyword>
<proteinExistence type="inferred from homology"/>
<evidence type="ECO:0000259" key="11">
    <source>
        <dbReference type="PROSITE" id="PS50869"/>
    </source>
</evidence>
<evidence type="ECO:0000313" key="13">
    <source>
        <dbReference type="Proteomes" id="UP001152747"/>
    </source>
</evidence>
<keyword evidence="3 10" id="KW-0812">Transmembrane</keyword>
<comment type="caution">
    <text evidence="12">The sequence shown here is derived from an EMBL/GenBank/DDBJ whole genome shotgun (WGS) entry which is preliminary data.</text>
</comment>
<dbReference type="Proteomes" id="UP001152747">
    <property type="component" value="Unassembled WGS sequence"/>
</dbReference>
<dbReference type="InterPro" id="IPR040145">
    <property type="entry name" value="ITM2"/>
</dbReference>
<evidence type="ECO:0000256" key="6">
    <source>
        <dbReference type="ARBA" id="ARBA00023136"/>
    </source>
</evidence>
<keyword evidence="13" id="KW-1185">Reference proteome</keyword>